<name>A0A240ERG1_9VIBR</name>
<organism evidence="2 3">
    <name type="scientific">Vibrio thalassae</name>
    <dbReference type="NCBI Taxonomy" id="1243014"/>
    <lineage>
        <taxon>Bacteria</taxon>
        <taxon>Pseudomonadati</taxon>
        <taxon>Pseudomonadota</taxon>
        <taxon>Gammaproteobacteria</taxon>
        <taxon>Vibrionales</taxon>
        <taxon>Vibrionaceae</taxon>
        <taxon>Vibrio</taxon>
    </lineage>
</organism>
<evidence type="ECO:0008006" key="4">
    <source>
        <dbReference type="Google" id="ProtNLM"/>
    </source>
</evidence>
<sequence>MSDIESVVLRTRRLEKLLRQQYRADGKGLHQLVSSCEERLPHDIINKLRYIATIRNQMIHEDDFELELDDKSDFMRACDECEQELTPRSSRFIWRTAMWLMALITLLAMGFYYMHWEKVLHILSK</sequence>
<dbReference type="EMBL" id="OANU01000192">
    <property type="protein sequence ID" value="SNX50979.1"/>
    <property type="molecule type" value="Genomic_DNA"/>
</dbReference>
<keyword evidence="1" id="KW-1133">Transmembrane helix</keyword>
<keyword evidence="1" id="KW-0812">Transmembrane</keyword>
<dbReference type="RefSeq" id="WP_096995818.1">
    <property type="nucleotide sequence ID" value="NZ_JBHSII010000001.1"/>
</dbReference>
<keyword evidence="1" id="KW-0472">Membrane</keyword>
<accession>A0A240ERG1</accession>
<evidence type="ECO:0000313" key="3">
    <source>
        <dbReference type="Proteomes" id="UP000219336"/>
    </source>
</evidence>
<feature type="transmembrane region" description="Helical" evidence="1">
    <location>
        <begin position="92"/>
        <end position="114"/>
    </location>
</feature>
<proteinExistence type="predicted"/>
<protein>
    <recommendedName>
        <fullName evidence="4">DUF4145 domain-containing protein</fullName>
    </recommendedName>
</protein>
<dbReference type="OrthoDB" id="5827998at2"/>
<reference evidence="3" key="1">
    <citation type="submission" date="2016-06" db="EMBL/GenBank/DDBJ databases">
        <authorList>
            <person name="Rodrigo-Torres L."/>
            <person name="Arahal R.D."/>
            <person name="Lucena T."/>
        </authorList>
    </citation>
    <scope>NUCLEOTIDE SEQUENCE [LARGE SCALE GENOMIC DNA]</scope>
    <source>
        <strain evidence="3">CECT8203</strain>
    </source>
</reference>
<evidence type="ECO:0000313" key="2">
    <source>
        <dbReference type="EMBL" id="SNX50979.1"/>
    </source>
</evidence>
<dbReference type="Proteomes" id="UP000219336">
    <property type="component" value="Unassembled WGS sequence"/>
</dbReference>
<dbReference type="AlphaFoldDB" id="A0A240ERG1"/>
<keyword evidence="3" id="KW-1185">Reference proteome</keyword>
<gene>
    <name evidence="2" type="ORF">VTH8203_04656</name>
</gene>
<evidence type="ECO:0000256" key="1">
    <source>
        <dbReference type="SAM" id="Phobius"/>
    </source>
</evidence>